<dbReference type="Gene3D" id="2.180.10.10">
    <property type="entry name" value="RHS repeat-associated core"/>
    <property type="match status" value="1"/>
</dbReference>
<comment type="caution">
    <text evidence="2">The sequence shown here is derived from an EMBL/GenBank/DDBJ whole genome shotgun (WGS) entry which is preliminary data.</text>
</comment>
<accession>A0A3N0UTH9</accession>
<evidence type="ECO:0000313" key="3">
    <source>
        <dbReference type="Proteomes" id="UP000275137"/>
    </source>
</evidence>
<dbReference type="EMBL" id="RJVP01000019">
    <property type="protein sequence ID" value="ROH83491.1"/>
    <property type="molecule type" value="Genomic_DNA"/>
</dbReference>
<feature type="non-terminal residue" evidence="2">
    <location>
        <position position="1"/>
    </location>
</feature>
<reference evidence="2 3" key="1">
    <citation type="submission" date="2018-10" db="EMBL/GenBank/DDBJ databases">
        <authorList>
            <person name="Chen W.-M."/>
        </authorList>
    </citation>
    <scope>NUCLEOTIDE SEQUENCE [LARGE SCALE GENOMIC DNA]</scope>
    <source>
        <strain evidence="2 3">H-5</strain>
    </source>
</reference>
<organism evidence="2 3">
    <name type="scientific">Pseudomethylobacillus aquaticus</name>
    <dbReference type="NCBI Taxonomy" id="2676064"/>
    <lineage>
        <taxon>Bacteria</taxon>
        <taxon>Pseudomonadati</taxon>
        <taxon>Pseudomonadota</taxon>
        <taxon>Betaproteobacteria</taxon>
        <taxon>Nitrosomonadales</taxon>
        <taxon>Methylophilaceae</taxon>
        <taxon>Pseudomethylobacillus</taxon>
    </lineage>
</organism>
<keyword evidence="3" id="KW-1185">Reference proteome</keyword>
<dbReference type="InterPro" id="IPR006530">
    <property type="entry name" value="YD"/>
</dbReference>
<evidence type="ECO:0008006" key="4">
    <source>
        <dbReference type="Google" id="ProtNLM"/>
    </source>
</evidence>
<gene>
    <name evidence="2" type="ORF">ED236_12310</name>
</gene>
<proteinExistence type="predicted"/>
<feature type="non-terminal residue" evidence="2">
    <location>
        <position position="414"/>
    </location>
</feature>
<sequence>LDMRTMTLAEVINQRALDVQNEVTQQTQYTFSVYDARQQLIQTIQPAMESANAAVDIGAVVKAGSIGIGFGDISWSGNLTLGQTIAAQTSPSTVKVAISLPSSAYLGTGGVRVEVSFSVAISSIFGPGEIASGILASELHYDNPAAEIKWQYVNANSDQGISMTIRIIKSDADPKEKVVLLEQTWSHILSSGTVGPFGIIQGRVLSSSGSATVPKILYISHQPYVPDNAAASTSQVLLSYRAAGSNGAYTTVSLPQVIGVTGGPIGGMYAFDWTTIPAGHYEYRYVALNSSSVILNQQSGTFNTTNPAAPTASAQTPVPISGASTTPPTITRRQRYNAFGEVVQEIDGRGNVTDFAYNTAGHLVLKRDPKVSITLANGYKQAASEATRPETAYHYDLAGRLIGVRDANGNLNTQ</sequence>
<dbReference type="NCBIfam" id="TIGR01643">
    <property type="entry name" value="YD_repeat_2x"/>
    <property type="match status" value="1"/>
</dbReference>
<dbReference type="Proteomes" id="UP000275137">
    <property type="component" value="Unassembled WGS sequence"/>
</dbReference>
<protein>
    <recommendedName>
        <fullName evidence="4">RHS repeat protein</fullName>
    </recommendedName>
</protein>
<feature type="compositionally biased region" description="Low complexity" evidence="1">
    <location>
        <begin position="307"/>
        <end position="319"/>
    </location>
</feature>
<evidence type="ECO:0000256" key="1">
    <source>
        <dbReference type="SAM" id="MobiDB-lite"/>
    </source>
</evidence>
<name>A0A3N0UTH9_9PROT</name>
<dbReference type="AlphaFoldDB" id="A0A3N0UTH9"/>
<evidence type="ECO:0000313" key="2">
    <source>
        <dbReference type="EMBL" id="ROH83491.1"/>
    </source>
</evidence>
<feature type="region of interest" description="Disordered" evidence="1">
    <location>
        <begin position="307"/>
        <end position="327"/>
    </location>
</feature>